<dbReference type="Gene3D" id="2.40.50.120">
    <property type="match status" value="2"/>
</dbReference>
<keyword evidence="6" id="KW-0646">Protease inhibitor</keyword>
<dbReference type="InterPro" id="IPR008930">
    <property type="entry name" value="Terpenoid_cyclase/PrenylTrfase"/>
</dbReference>
<dbReference type="InterPro" id="IPR002890">
    <property type="entry name" value="MG2"/>
</dbReference>
<evidence type="ECO:0000256" key="9">
    <source>
        <dbReference type="ARBA" id="ARBA00022900"/>
    </source>
</evidence>
<dbReference type="InterPro" id="IPR001134">
    <property type="entry name" value="Netrin_domain"/>
</dbReference>
<dbReference type="Gene3D" id="1.50.10.20">
    <property type="match status" value="1"/>
</dbReference>
<dbReference type="Gene3D" id="6.20.50.160">
    <property type="match status" value="1"/>
</dbReference>
<keyword evidence="5" id="KW-0391">Immunity</keyword>
<dbReference type="Pfam" id="PF17790">
    <property type="entry name" value="MG1"/>
    <property type="match status" value="1"/>
</dbReference>
<evidence type="ECO:0000259" key="16">
    <source>
        <dbReference type="PROSITE" id="PS01178"/>
    </source>
</evidence>
<dbReference type="Pfam" id="PF21308">
    <property type="entry name" value="C3_CUB2"/>
    <property type="match status" value="1"/>
</dbReference>
<feature type="domain" description="NTR" evidence="17">
    <location>
        <begin position="1602"/>
        <end position="1786"/>
    </location>
</feature>
<keyword evidence="19" id="KW-1185">Reference proteome</keyword>
<evidence type="ECO:0000256" key="8">
    <source>
        <dbReference type="ARBA" id="ARBA00022875"/>
    </source>
</evidence>
<evidence type="ECO:0000256" key="11">
    <source>
        <dbReference type="ARBA" id="ARBA00023157"/>
    </source>
</evidence>
<dbReference type="CDD" id="cd00017">
    <property type="entry name" value="ANATO"/>
    <property type="match status" value="1"/>
</dbReference>
<dbReference type="SUPFAM" id="SSF48239">
    <property type="entry name" value="Terpenoid cyclases/Protein prenyltransferases"/>
    <property type="match status" value="1"/>
</dbReference>
<dbReference type="Gene3D" id="2.60.40.690">
    <property type="entry name" value="Alpha-macroglobulin, receptor-binding domain"/>
    <property type="match status" value="1"/>
</dbReference>
<dbReference type="FunFam" id="2.60.40.1930:FF:000001">
    <property type="entry name" value="CD109 isoform 3"/>
    <property type="match status" value="1"/>
</dbReference>
<keyword evidence="4" id="KW-0964">Secreted</keyword>
<dbReference type="GeneTree" id="ENSGT00940000164135"/>
<dbReference type="Pfam" id="PF17789">
    <property type="entry name" value="MG4"/>
    <property type="match status" value="1"/>
</dbReference>
<dbReference type="InterPro" id="IPR013783">
    <property type="entry name" value="Ig-like_fold"/>
</dbReference>
<accession>A0A5F7ZKP5</accession>
<evidence type="ECO:0000313" key="19">
    <source>
        <dbReference type="Proteomes" id="UP000006718"/>
    </source>
</evidence>
<dbReference type="InterPro" id="IPR011626">
    <property type="entry name" value="Alpha-macroglobulin_TED"/>
</dbReference>
<dbReference type="Bgee" id="ENSMMUG00000037639">
    <property type="expression patterns" value="Expressed in liver and 1 other cell type or tissue"/>
</dbReference>
<dbReference type="Pfam" id="PF00207">
    <property type="entry name" value="A2M"/>
    <property type="match status" value="1"/>
</dbReference>
<dbReference type="InterPro" id="IPR040839">
    <property type="entry name" value="MG4"/>
</dbReference>
<dbReference type="PROSITE" id="PS01178">
    <property type="entry name" value="ANAPHYLATOXIN_2"/>
    <property type="match status" value="1"/>
</dbReference>
<dbReference type="SMART" id="SM01419">
    <property type="entry name" value="Thiol-ester_cl"/>
    <property type="match status" value="1"/>
</dbReference>
<keyword evidence="10" id="KW-0882">Thioester bond</keyword>
<evidence type="ECO:0000256" key="7">
    <source>
        <dbReference type="ARBA" id="ARBA00022729"/>
    </source>
</evidence>
<comment type="subcellular location">
    <subcellularLocation>
        <location evidence="1">Cell surface</location>
    </subcellularLocation>
    <subcellularLocation>
        <location evidence="2">Secreted</location>
    </subcellularLocation>
</comment>
<dbReference type="Pfam" id="PF07677">
    <property type="entry name" value="A2M_recep"/>
    <property type="match status" value="1"/>
</dbReference>
<dbReference type="InterPro" id="IPR000020">
    <property type="entry name" value="Anaphylatoxin/fibulin"/>
</dbReference>
<evidence type="ECO:0008006" key="20">
    <source>
        <dbReference type="Google" id="ProtNLM"/>
    </source>
</evidence>
<evidence type="ECO:0000256" key="4">
    <source>
        <dbReference type="ARBA" id="ARBA00022525"/>
    </source>
</evidence>
<sequence>MEQAILLPLWPPRKWLGHFSSLSWRLGWEERNTLNSTWLDLEGFLPHTCLDINSATTSQGKQARARADKRTDKRTDICSLWPPITLPPTMDMPWPLGWILLLLGSPLTHAEPLYILVTPRVLRVGSPERIHIQAHSDSRQPLTRTLEVNLTVWDFPMRKAVLARSQLILSPGNNFMDQAPVTVPESLVYPPKPGQQYAIIRATWAPSSDSSFMEKIVLVAPHAGYIFIQTDKTIYTPEHLVHYRVFTVNHKMDPVTRTFTLDIKNPEGITVISQSLIAKDGFFFSSFHLPELVSLGTWTIEASYQSTPKQKFKAAFDVKEYVLPSFEVQLVPNKTFFYLKDEVLGIDIHARYIFNKPVDGHALVIFGVKLDSRRIPIQSSLQRVEISEGLGHVSLRKDILMAAFQGPEKDFIGGSIFVNVTVFSSGGEMVQAETSGVKIVQSPYNIKFTRTPQYFKPGMPFHFRVFVSNPDGSPADRVLVQSQNYKVCTSTEGLATLTINTDANLDKLPIEVKTEESLQPEEQASAKMTAWPYLTQDGSGNFLHIEVKTLGTEVGSSIQLSLNTKHQDPKTKDRITHFTILVLSKGQIVSAKHQSKSQGSVYTSAIIDVTSAMLPSFRILAFYLLPRGVSQDPELVADSIWIDVNDRCIGTLKVGLKNDRFFPSLEPNSQVELKVTGDAEATVGLVAVDKAVYVLNSKHKLTQKKVWDVVEEHDIGCTAGSGKDRFAVFKDAGLDLKMSTGMDSLASTDWPCPQDPPPSRHRRSLKRLETKRNAVNKFKTELEQKCCEAGLRESPVELSCEERTWHVRHGPACVAAFLDCCHLSETLTREAREDQLRLGTMDEEEDFDDLFLDDMPARTLFPESWLWRKFTLPKSESGISHYPISVNVPDSITTWQFVAVSLKAGQGLCVSDPFELTVMKSFFVDLKLPSSVVRNEQVQIQAVLYNFRDRQAKVRVEFPHKEPLCSASKPGAPSRQVVVVPPTSSKIVPFVLLPLEIGKVDVEVKAVGYGVQDHVKKTLLVRAGGQIQQTSYSIVLEPQGQTQTKLVPRQELLNMVPDTEAEVFISVQGDILGETIVGSLTPNEIWHLLRVPTGCPEQTLSSLTPVIILSRYLDATGQWGKVGVEHRDQVMKNIVSGYTRMLTHRSSDGTYHTSKGSPGSTWLTSYVFRVFALAYSTMTTQVLSLSSLCDMANWIITNRQAEDGHFLEEGPVVMTSMQGGYQGSEEDVSLTALVLIALNEGKELCNQKNLMASIERARGFLERKLPDIQTTFAIAITSYALALANSSQANDRLDSFASPNKTHWPVDEQNLGSLYTIEATAYALMQKLEMRRYNETHAIAKWLLEKRELGGGFGSTQTTVVALEALTRFREDVPFQGVQDLHVQVSAPKKALNVNWHIDHNNAYQQRSAKFLAQDDLEIKASGNGRGTISILTMYHKSPESWEDNCNLYHLNVTLHSVLEENKKGDETFRLRMETRFQNNREATMTIMEVSLLTGFYPNQDDLKQLTSDVERYAFQYETKTSTSDSTVVLYLEKLSHEKNTVLGFRVHRMLQAEFLQAALVTIYDYYEPSRRCSTFYNLPTEQSSLRKICHKDVCRCAEGQCPSLQKPSGQLRQEELQTTACEAGVDFVYKTKLESVEVSASNPYVYYNMQLEDIIKSGMSQVTKEESQCGVTLWAYPGGPIVWEGQTYVCAHTGFSPGTDPATPLAMKKFISHATCHDSLGLQEQESYLIMGQTSDLWRIKSECVRGSTCPGNSSLGPLPYPQPSPQFHNFCWRFQVILLPQPLK</sequence>
<dbReference type="SUPFAM" id="SSF49410">
    <property type="entry name" value="Alpha-macroglobulin receptor domain"/>
    <property type="match status" value="1"/>
</dbReference>
<keyword evidence="15" id="KW-0082">Bait region</keyword>
<dbReference type="FunFam" id="2.60.40.1940:FF:000001">
    <property type="entry name" value="Complement component C3"/>
    <property type="match status" value="1"/>
</dbReference>
<dbReference type="GO" id="GO:0004867">
    <property type="term" value="F:serine-type endopeptidase inhibitor activity"/>
    <property type="evidence" value="ECO:0007669"/>
    <property type="project" value="UniProtKB-KW"/>
</dbReference>
<dbReference type="GO" id="GO:0006958">
    <property type="term" value="P:complement activation, classical pathway"/>
    <property type="evidence" value="ECO:0007669"/>
    <property type="project" value="UniProtKB-KW"/>
</dbReference>
<feature type="domain" description="Anaphylatoxin-like" evidence="16">
    <location>
        <begin position="786"/>
        <end position="821"/>
    </location>
</feature>
<dbReference type="SMART" id="SM01361">
    <property type="entry name" value="A2M_recep"/>
    <property type="match status" value="1"/>
</dbReference>
<dbReference type="InterPro" id="IPR008993">
    <property type="entry name" value="TIMP-like_OB-fold"/>
</dbReference>
<dbReference type="PROSITE" id="PS50189">
    <property type="entry name" value="NTR"/>
    <property type="match status" value="1"/>
</dbReference>
<dbReference type="InParanoid" id="A0A5F7ZKP5"/>
<gene>
    <name evidence="18" type="primary">LOC714514</name>
</gene>
<dbReference type="Gene3D" id="2.20.130.20">
    <property type="match status" value="1"/>
</dbReference>
<dbReference type="PROSITE" id="PS01177">
    <property type="entry name" value="ANAPHYLATOXIN_1"/>
    <property type="match status" value="1"/>
</dbReference>
<dbReference type="InterPro" id="IPR041555">
    <property type="entry name" value="MG3"/>
</dbReference>
<dbReference type="GO" id="GO:0006957">
    <property type="term" value="P:complement activation, alternative pathway"/>
    <property type="evidence" value="ECO:0007669"/>
    <property type="project" value="UniProtKB-KW"/>
</dbReference>
<dbReference type="InterPro" id="IPR009048">
    <property type="entry name" value="A-macroglobulin_rcpt-bd"/>
</dbReference>
<keyword evidence="9" id="KW-0722">Serine protease inhibitor</keyword>
<keyword evidence="7" id="KW-0732">Signal</keyword>
<organism evidence="18 19">
    <name type="scientific">Macaca mulatta</name>
    <name type="common">Rhesus macaque</name>
    <dbReference type="NCBI Taxonomy" id="9544"/>
    <lineage>
        <taxon>Eukaryota</taxon>
        <taxon>Metazoa</taxon>
        <taxon>Chordata</taxon>
        <taxon>Craniata</taxon>
        <taxon>Vertebrata</taxon>
        <taxon>Euteleostomi</taxon>
        <taxon>Mammalia</taxon>
        <taxon>Eutheria</taxon>
        <taxon>Euarchontoglires</taxon>
        <taxon>Primates</taxon>
        <taxon>Haplorrhini</taxon>
        <taxon>Catarrhini</taxon>
        <taxon>Cercopithecidae</taxon>
        <taxon>Cercopithecinae</taxon>
        <taxon>Macaca</taxon>
    </lineage>
</organism>
<dbReference type="SMART" id="SM01359">
    <property type="entry name" value="A2M_N_2"/>
    <property type="match status" value="1"/>
</dbReference>
<dbReference type="Pfam" id="PF07703">
    <property type="entry name" value="A2M_BRD"/>
    <property type="match status" value="1"/>
</dbReference>
<dbReference type="SUPFAM" id="SSF50242">
    <property type="entry name" value="TIMP-like"/>
    <property type="match status" value="2"/>
</dbReference>
<dbReference type="InterPro" id="IPR011625">
    <property type="entry name" value="A2M_N_BRD"/>
</dbReference>
<keyword evidence="8" id="KW-0180">Complement pathway</keyword>
<reference evidence="19" key="1">
    <citation type="journal article" date="2007" name="Science">
        <title>Evolutionary and biomedical insights from the rhesus macaque genome.</title>
        <authorList>
            <person name="Gibbs R.A."/>
            <person name="Rogers J."/>
            <person name="Katze M.G."/>
            <person name="Bumgarner R."/>
            <person name="Weinstock G.M."/>
            <person name="Mardis E.R."/>
            <person name="Remington K.A."/>
            <person name="Strausberg R.L."/>
            <person name="Venter J.C."/>
            <person name="Wilson R.K."/>
            <person name="Batzer M.A."/>
            <person name="Bustamante C.D."/>
            <person name="Eichler E.E."/>
            <person name="Hahn M.W."/>
            <person name="Hardison R.C."/>
            <person name="Makova K.D."/>
            <person name="Miller W."/>
            <person name="Milosavljevic A."/>
            <person name="Palermo R.E."/>
            <person name="Siepel A."/>
            <person name="Sikela J.M."/>
            <person name="Attaway T."/>
            <person name="Bell S."/>
            <person name="Bernard K.E."/>
            <person name="Buhay C.J."/>
            <person name="Chandrabose M.N."/>
            <person name="Dao M."/>
            <person name="Davis C."/>
            <person name="Delehaunty K.D."/>
            <person name="Ding Y."/>
            <person name="Dinh H.H."/>
            <person name="Dugan-Rocha S."/>
            <person name="Fulton L.A."/>
            <person name="Gabisi R.A."/>
            <person name="Garner T.T."/>
            <person name="Godfrey J."/>
            <person name="Hawes A.C."/>
            <person name="Hernandez J."/>
            <person name="Hines S."/>
            <person name="Holder M."/>
            <person name="Hume J."/>
            <person name="Jhangiani S.N."/>
            <person name="Joshi V."/>
            <person name="Khan Z.M."/>
            <person name="Kirkness E.F."/>
            <person name="Cree A."/>
            <person name="Fowler R.G."/>
            <person name="Lee S."/>
            <person name="Lewis L.R."/>
            <person name="Li Z."/>
            <person name="Liu Y.-S."/>
            <person name="Moore S.M."/>
            <person name="Muzny D."/>
            <person name="Nazareth L.V."/>
            <person name="Ngo D.N."/>
            <person name="Okwuonu G.O."/>
            <person name="Pai G."/>
            <person name="Parker D."/>
            <person name="Paul H.A."/>
            <person name="Pfannkoch C."/>
            <person name="Pohl C.S."/>
            <person name="Rogers Y.-H.C."/>
            <person name="Ruiz S.J."/>
            <person name="Sabo A."/>
            <person name="Santibanez J."/>
            <person name="Schneider B.W."/>
            <person name="Smith S.M."/>
            <person name="Sodergren E."/>
            <person name="Svatek A.F."/>
            <person name="Utterback T.R."/>
            <person name="Vattathil S."/>
            <person name="Warren W."/>
            <person name="White C.S."/>
            <person name="Chinwalla A.T."/>
            <person name="Feng Y."/>
            <person name="Halpern A.L."/>
            <person name="Hillier L.W."/>
            <person name="Huang X."/>
            <person name="Minx P."/>
            <person name="Nelson J.O."/>
            <person name="Pepin K.H."/>
            <person name="Qin X."/>
            <person name="Sutton G.G."/>
            <person name="Venter E."/>
            <person name="Walenz B.P."/>
            <person name="Wallis J.W."/>
            <person name="Worley K.C."/>
            <person name="Yang S.-P."/>
            <person name="Jones S.M."/>
            <person name="Marra M.A."/>
            <person name="Rocchi M."/>
            <person name="Schein J.E."/>
            <person name="Baertsch R."/>
            <person name="Clarke L."/>
            <person name="Csuros M."/>
            <person name="Glasscock J."/>
            <person name="Harris R.A."/>
            <person name="Havlak P."/>
            <person name="Jackson A.R."/>
            <person name="Jiang H."/>
            <person name="Liu Y."/>
            <person name="Messina D.N."/>
            <person name="Shen Y."/>
            <person name="Song H.X.-Z."/>
            <person name="Wylie T."/>
            <person name="Zhang L."/>
            <person name="Birney E."/>
            <person name="Han K."/>
            <person name="Konkel M.K."/>
            <person name="Lee J."/>
            <person name="Smit A.F.A."/>
            <person name="Ullmer B."/>
            <person name="Wang H."/>
            <person name="Xing J."/>
            <person name="Burhans R."/>
            <person name="Cheng Z."/>
            <person name="Karro J.E."/>
            <person name="Ma J."/>
            <person name="Raney B."/>
            <person name="She X."/>
            <person name="Cox M.J."/>
            <person name="Demuth J.P."/>
            <person name="Dumas L.J."/>
            <person name="Han S.-G."/>
            <person name="Hopkins J."/>
            <person name="Karimpour-Fard A."/>
            <person name="Kim Y.H."/>
            <person name="Pollack J.R."/>
            <person name="Vinar T."/>
            <person name="Addo-Quaye C."/>
            <person name="Degenhardt J."/>
            <person name="Denby A."/>
            <person name="Hubisz M.J."/>
            <person name="Indap A."/>
            <person name="Kosiol C."/>
            <person name="Lahn B.T."/>
            <person name="Lawson H.A."/>
            <person name="Marklein A."/>
            <person name="Nielsen R."/>
            <person name="Vallender E.J."/>
            <person name="Clark A.G."/>
            <person name="Ferguson B."/>
            <person name="Hernandez R.D."/>
            <person name="Hirani K."/>
            <person name="Kehrer-Sawatzki H."/>
            <person name="Kolb J."/>
            <person name="Patil S."/>
            <person name="Pu L.-L."/>
            <person name="Ren Y."/>
            <person name="Smith D.G."/>
            <person name="Wheeler D.A."/>
            <person name="Schenck I."/>
            <person name="Ball E.V."/>
            <person name="Chen R."/>
            <person name="Cooper D.N."/>
            <person name="Giardine B."/>
            <person name="Hsu F."/>
            <person name="Kent W.J."/>
            <person name="Lesk A."/>
            <person name="Nelson D.L."/>
            <person name="O'brien W.E."/>
            <person name="Pruefer K."/>
            <person name="Stenson P.D."/>
            <person name="Wallace J.C."/>
            <person name="Ke H."/>
            <person name="Liu X.-M."/>
            <person name="Wang P."/>
            <person name="Xiang A.P."/>
            <person name="Yang F."/>
            <person name="Barber G.P."/>
            <person name="Haussler D."/>
            <person name="Karolchik D."/>
            <person name="Kern A.D."/>
            <person name="Kuhn R.M."/>
            <person name="Smith K.E."/>
            <person name="Zwieg A.S."/>
        </authorList>
    </citation>
    <scope>NUCLEOTIDE SEQUENCE [LARGE SCALE GENOMIC DNA]</scope>
    <source>
        <strain evidence="19">17573</strain>
    </source>
</reference>
<dbReference type="Pfam" id="PF01835">
    <property type="entry name" value="MG2"/>
    <property type="match status" value="1"/>
</dbReference>
<dbReference type="InterPro" id="IPR050473">
    <property type="entry name" value="A2M/Complement_sys"/>
</dbReference>
<evidence type="ECO:0000256" key="15">
    <source>
        <dbReference type="ARBA" id="ARBA00023248"/>
    </source>
</evidence>
<dbReference type="GO" id="GO:0006954">
    <property type="term" value="P:inflammatory response"/>
    <property type="evidence" value="ECO:0007669"/>
    <property type="project" value="UniProtKB-KW"/>
</dbReference>
<keyword evidence="13" id="KW-0325">Glycoprotein</keyword>
<evidence type="ECO:0000259" key="17">
    <source>
        <dbReference type="PROSITE" id="PS50189"/>
    </source>
</evidence>
<dbReference type="Gene3D" id="2.60.40.10">
    <property type="entry name" value="Immunoglobulins"/>
    <property type="match status" value="2"/>
</dbReference>
<dbReference type="SMART" id="SM00104">
    <property type="entry name" value="ANATO"/>
    <property type="match status" value="1"/>
</dbReference>
<evidence type="ECO:0000256" key="3">
    <source>
        <dbReference type="ARBA" id="ARBA00010952"/>
    </source>
</evidence>
<dbReference type="ExpressionAtlas" id="A0A5F7ZKP5">
    <property type="expression patterns" value="baseline"/>
</dbReference>
<dbReference type="CDD" id="cd02896">
    <property type="entry name" value="complement_C3_C4_C5"/>
    <property type="match status" value="1"/>
</dbReference>
<evidence type="ECO:0000256" key="12">
    <source>
        <dbReference type="ARBA" id="ARBA00023162"/>
    </source>
</evidence>
<keyword evidence="11" id="KW-1015">Disulfide bond</keyword>
<dbReference type="Gene3D" id="2.60.40.1930">
    <property type="match status" value="3"/>
</dbReference>
<dbReference type="GO" id="GO:0009986">
    <property type="term" value="C:cell surface"/>
    <property type="evidence" value="ECO:0007669"/>
    <property type="project" value="UniProtKB-SubCell"/>
</dbReference>
<dbReference type="InterPro" id="IPR036595">
    <property type="entry name" value="A-macroglobulin_rcpt-bd_sf"/>
</dbReference>
<dbReference type="Ensembl" id="ENSMMUT00000090152.1">
    <property type="protein sequence ID" value="ENSMMUP00000065190.1"/>
    <property type="gene ID" value="ENSMMUG00000037639.2"/>
</dbReference>
<evidence type="ECO:0000313" key="18">
    <source>
        <dbReference type="Ensembl" id="ENSMMUP00000065190.1"/>
    </source>
</evidence>
<dbReference type="InterPro" id="IPR041425">
    <property type="entry name" value="C3/4/5_MG1"/>
</dbReference>
<reference evidence="18" key="2">
    <citation type="submission" date="2019-01" db="EMBL/GenBank/DDBJ databases">
        <authorList>
            <person name="Graves T."/>
            <person name="Eichler E.E."/>
            <person name="Wilson R.K."/>
        </authorList>
    </citation>
    <scope>NUCLEOTIDE SEQUENCE [LARGE SCALE GENOMIC DNA]</scope>
    <source>
        <strain evidence="18">17573</strain>
    </source>
</reference>
<dbReference type="VEuPathDB" id="HostDB:ENSMMUG00000037639"/>
<evidence type="ECO:0000256" key="14">
    <source>
        <dbReference type="ARBA" id="ARBA00023198"/>
    </source>
</evidence>
<dbReference type="Proteomes" id="UP000006718">
    <property type="component" value="Chromosome 19"/>
</dbReference>
<dbReference type="OMA" id="FGTWTIE"/>
<keyword evidence="12" id="KW-0179">Complement alternate pathway</keyword>
<keyword evidence="5" id="KW-0399">Innate immunity</keyword>
<dbReference type="STRING" id="9544.ENSMMUP00000065190"/>
<evidence type="ECO:0000256" key="10">
    <source>
        <dbReference type="ARBA" id="ARBA00022966"/>
    </source>
</evidence>
<evidence type="ECO:0000256" key="1">
    <source>
        <dbReference type="ARBA" id="ARBA00004241"/>
    </source>
</evidence>
<dbReference type="Pfam" id="PF07678">
    <property type="entry name" value="TED_complement"/>
    <property type="match status" value="1"/>
</dbReference>
<dbReference type="Pfam" id="PF01759">
    <property type="entry name" value="NTR"/>
    <property type="match status" value="1"/>
</dbReference>
<dbReference type="InterPro" id="IPR047565">
    <property type="entry name" value="Alpha-macroglob_thiol-ester_cl"/>
</dbReference>
<evidence type="ECO:0000256" key="5">
    <source>
        <dbReference type="ARBA" id="ARBA00022588"/>
    </source>
</evidence>
<dbReference type="InterPro" id="IPR001599">
    <property type="entry name" value="Macroglobln_a2"/>
</dbReference>
<dbReference type="Gene3D" id="2.60.120.1540">
    <property type="match status" value="1"/>
</dbReference>
<evidence type="ECO:0000256" key="2">
    <source>
        <dbReference type="ARBA" id="ARBA00004613"/>
    </source>
</evidence>
<dbReference type="GO" id="GO:2000427">
    <property type="term" value="P:positive regulation of apoptotic cell clearance"/>
    <property type="evidence" value="ECO:0007669"/>
    <property type="project" value="UniProtKB-ARBA"/>
</dbReference>
<dbReference type="SMART" id="SM00643">
    <property type="entry name" value="C345C"/>
    <property type="match status" value="1"/>
</dbReference>
<dbReference type="Pfam" id="PF17791">
    <property type="entry name" value="MG3"/>
    <property type="match status" value="1"/>
</dbReference>
<dbReference type="Gene3D" id="1.20.91.20">
    <property type="entry name" value="Anaphylotoxins (complement system)"/>
    <property type="match status" value="1"/>
</dbReference>
<dbReference type="SUPFAM" id="SSF47686">
    <property type="entry name" value="Anaphylotoxins (complement system)"/>
    <property type="match status" value="1"/>
</dbReference>
<dbReference type="InterPro" id="IPR048848">
    <property type="entry name" value="C3_CUB2"/>
</dbReference>
<dbReference type="InterPro" id="IPR018933">
    <property type="entry name" value="Netrin_module_non-TIMP"/>
</dbReference>
<dbReference type="PANTHER" id="PTHR11412:SF111">
    <property type="entry name" value="VENOM FACTOR"/>
    <property type="match status" value="1"/>
</dbReference>
<dbReference type="PANTHER" id="PTHR11412">
    <property type="entry name" value="MACROGLOBULIN / COMPLEMENT"/>
    <property type="match status" value="1"/>
</dbReference>
<comment type="similarity">
    <text evidence="3">Belongs to the protease inhibitor I39 (alpha-2-macroglobulin) family.</text>
</comment>
<name>A0A5F7ZKP5_MACMU</name>
<proteinExistence type="inferred from homology"/>
<dbReference type="Pfam" id="PF01821">
    <property type="entry name" value="ANATO"/>
    <property type="match status" value="1"/>
</dbReference>
<dbReference type="SMART" id="SM01360">
    <property type="entry name" value="A2M"/>
    <property type="match status" value="1"/>
</dbReference>
<reference evidence="18" key="3">
    <citation type="submission" date="2025-08" db="UniProtKB">
        <authorList>
            <consortium name="Ensembl"/>
        </authorList>
    </citation>
    <scope>IDENTIFICATION</scope>
    <source>
        <strain evidence="18">17573</strain>
    </source>
</reference>
<dbReference type="SMR" id="A0A5F7ZKP5"/>
<dbReference type="InterPro" id="IPR018081">
    <property type="entry name" value="Anaphylatoxin_comp_syst"/>
</dbReference>
<dbReference type="FunFam" id="2.60.40.10:FF:000155">
    <property type="entry name" value="complement C3 isoform X1"/>
    <property type="match status" value="1"/>
</dbReference>
<keyword evidence="14" id="KW-0395">Inflammatory response</keyword>
<evidence type="ECO:0000256" key="6">
    <source>
        <dbReference type="ARBA" id="ARBA00022690"/>
    </source>
</evidence>
<reference evidence="18" key="4">
    <citation type="submission" date="2025-09" db="UniProtKB">
        <authorList>
            <consortium name="Ensembl"/>
        </authorList>
    </citation>
    <scope>IDENTIFICATION</scope>
    <source>
        <strain evidence="18">17573</strain>
    </source>
</reference>
<dbReference type="GO" id="GO:0005615">
    <property type="term" value="C:extracellular space"/>
    <property type="evidence" value="ECO:0007669"/>
    <property type="project" value="InterPro"/>
</dbReference>
<protein>
    <recommendedName>
        <fullName evidence="20">Complement C3</fullName>
    </recommendedName>
</protein>
<evidence type="ECO:0000256" key="13">
    <source>
        <dbReference type="ARBA" id="ARBA00023180"/>
    </source>
</evidence>
<dbReference type="Gene3D" id="2.60.40.1940">
    <property type="match status" value="1"/>
</dbReference>